<dbReference type="AlphaFoldDB" id="A0A1G7ARA6"/>
<evidence type="ECO:0000313" key="1">
    <source>
        <dbReference type="EMBL" id="SDE16535.1"/>
    </source>
</evidence>
<evidence type="ECO:0000313" key="2">
    <source>
        <dbReference type="Proteomes" id="UP000243205"/>
    </source>
</evidence>
<gene>
    <name evidence="1" type="ORF">SAMN05661003_104141</name>
</gene>
<name>A0A1G7ARA6_9BACT</name>
<dbReference type="RefSeq" id="WP_092077230.1">
    <property type="nucleotide sequence ID" value="NZ_CALFZY010000012.1"/>
</dbReference>
<keyword evidence="2" id="KW-1185">Reference proteome</keyword>
<proteinExistence type="predicted"/>
<dbReference type="STRING" id="57664.SAMN05661003_104141"/>
<evidence type="ECO:0008006" key="3">
    <source>
        <dbReference type="Google" id="ProtNLM"/>
    </source>
</evidence>
<dbReference type="OrthoDB" id="5524440at2"/>
<dbReference type="EMBL" id="FNAQ01000004">
    <property type="protein sequence ID" value="SDE16535.1"/>
    <property type="molecule type" value="Genomic_DNA"/>
</dbReference>
<dbReference type="Gene3D" id="6.10.280.50">
    <property type="match status" value="1"/>
</dbReference>
<dbReference type="InterPro" id="IPR038444">
    <property type="entry name" value="DUF465_sf"/>
</dbReference>
<sequence length="73" mass="8788">MDANQEIISQLFENDARFRKLYEEHHILEKQLEQLNNSPYLSVEEELQKKKIQKMKLAGRDEMERMIRGLQPS</sequence>
<organism evidence="1 2">
    <name type="scientific">Desulfuromonas thiophila</name>
    <dbReference type="NCBI Taxonomy" id="57664"/>
    <lineage>
        <taxon>Bacteria</taxon>
        <taxon>Pseudomonadati</taxon>
        <taxon>Thermodesulfobacteriota</taxon>
        <taxon>Desulfuromonadia</taxon>
        <taxon>Desulfuromonadales</taxon>
        <taxon>Desulfuromonadaceae</taxon>
        <taxon>Desulfuromonas</taxon>
    </lineage>
</organism>
<protein>
    <recommendedName>
        <fullName evidence="3">DUF465 domain-containing protein</fullName>
    </recommendedName>
</protein>
<dbReference type="Pfam" id="PF04325">
    <property type="entry name" value="DUF465"/>
    <property type="match status" value="1"/>
</dbReference>
<reference evidence="2" key="1">
    <citation type="submission" date="2016-10" db="EMBL/GenBank/DDBJ databases">
        <authorList>
            <person name="Varghese N."/>
            <person name="Submissions S."/>
        </authorList>
    </citation>
    <scope>NUCLEOTIDE SEQUENCE [LARGE SCALE GENOMIC DNA]</scope>
    <source>
        <strain evidence="2">DSM 8987</strain>
    </source>
</reference>
<accession>A0A1G7ARA6</accession>
<dbReference type="InterPro" id="IPR007420">
    <property type="entry name" value="DUF465"/>
</dbReference>
<dbReference type="Proteomes" id="UP000243205">
    <property type="component" value="Unassembled WGS sequence"/>
</dbReference>